<sequence>MLPYFVIKIFWTVEGLRGGGLHGGAWSTLNWAAINGMTVGMAGVAILLGLALGRRWGERIPAWLLLLPAWIGMGFLVSMIPLLPASLLPAREDWEATESAGLPSWELPLIGLSFTGFALGLAVAAPIYARQRWPAARSSPGPWARTSPVSPIQTAVLASSSRRVRSRTACSSVRAS</sequence>
<name>A0A8J3T5I7_9ACTN</name>
<comment type="caution">
    <text evidence="2">The sequence shown here is derived from an EMBL/GenBank/DDBJ whole genome shotgun (WGS) entry which is preliminary data.</text>
</comment>
<dbReference type="EMBL" id="BOOK01000051">
    <property type="protein sequence ID" value="GII04515.1"/>
    <property type="molecule type" value="Genomic_DNA"/>
</dbReference>
<feature type="transmembrane region" description="Helical" evidence="1">
    <location>
        <begin position="64"/>
        <end position="87"/>
    </location>
</feature>
<evidence type="ECO:0000313" key="2">
    <source>
        <dbReference type="EMBL" id="GII04515.1"/>
    </source>
</evidence>
<keyword evidence="1" id="KW-1133">Transmembrane helix</keyword>
<proteinExistence type="predicted"/>
<evidence type="ECO:0000313" key="3">
    <source>
        <dbReference type="Proteomes" id="UP000634476"/>
    </source>
</evidence>
<protein>
    <submittedName>
        <fullName evidence="2">Uncharacterized protein</fullName>
    </submittedName>
</protein>
<reference evidence="2" key="1">
    <citation type="submission" date="2021-01" db="EMBL/GenBank/DDBJ databases">
        <title>Whole genome shotgun sequence of Planobispora takensis NBRC 109077.</title>
        <authorList>
            <person name="Komaki H."/>
            <person name="Tamura T."/>
        </authorList>
    </citation>
    <scope>NUCLEOTIDE SEQUENCE</scope>
    <source>
        <strain evidence="2">NBRC 109077</strain>
    </source>
</reference>
<keyword evidence="1" id="KW-0472">Membrane</keyword>
<feature type="transmembrane region" description="Helical" evidence="1">
    <location>
        <begin position="107"/>
        <end position="129"/>
    </location>
</feature>
<dbReference type="Proteomes" id="UP000634476">
    <property type="component" value="Unassembled WGS sequence"/>
</dbReference>
<keyword evidence="1" id="KW-0812">Transmembrane</keyword>
<dbReference type="AlphaFoldDB" id="A0A8J3T5I7"/>
<evidence type="ECO:0000256" key="1">
    <source>
        <dbReference type="SAM" id="Phobius"/>
    </source>
</evidence>
<accession>A0A8J3T5I7</accession>
<feature type="transmembrane region" description="Helical" evidence="1">
    <location>
        <begin position="31"/>
        <end position="52"/>
    </location>
</feature>
<gene>
    <name evidence="2" type="ORF">Pta02_65230</name>
</gene>
<organism evidence="2 3">
    <name type="scientific">Planobispora takensis</name>
    <dbReference type="NCBI Taxonomy" id="1367882"/>
    <lineage>
        <taxon>Bacteria</taxon>
        <taxon>Bacillati</taxon>
        <taxon>Actinomycetota</taxon>
        <taxon>Actinomycetes</taxon>
        <taxon>Streptosporangiales</taxon>
        <taxon>Streptosporangiaceae</taxon>
        <taxon>Planobispora</taxon>
    </lineage>
</organism>
<keyword evidence="3" id="KW-1185">Reference proteome</keyword>